<organism evidence="1 2">
    <name type="scientific">Collimonas arenae</name>
    <dbReference type="NCBI Taxonomy" id="279058"/>
    <lineage>
        <taxon>Bacteria</taxon>
        <taxon>Pseudomonadati</taxon>
        <taxon>Pseudomonadota</taxon>
        <taxon>Betaproteobacteria</taxon>
        <taxon>Burkholderiales</taxon>
        <taxon>Oxalobacteraceae</taxon>
        <taxon>Collimonas</taxon>
    </lineage>
</organism>
<dbReference type="InterPro" id="IPR015424">
    <property type="entry name" value="PyrdxlP-dep_Trfase"/>
</dbReference>
<dbReference type="SUPFAM" id="SSF53383">
    <property type="entry name" value="PLP-dependent transferases"/>
    <property type="match status" value="1"/>
</dbReference>
<dbReference type="EMBL" id="CP013235">
    <property type="protein sequence ID" value="AMP10794.1"/>
    <property type="molecule type" value="Genomic_DNA"/>
</dbReference>
<name>A0A127PSV0_9BURK</name>
<gene>
    <name evidence="1" type="ORF">CAter282_3083</name>
</gene>
<evidence type="ECO:0000313" key="2">
    <source>
        <dbReference type="Proteomes" id="UP000071778"/>
    </source>
</evidence>
<dbReference type="AlphaFoldDB" id="A0A127PSV0"/>
<proteinExistence type="predicted"/>
<dbReference type="Proteomes" id="UP000071778">
    <property type="component" value="Chromosome"/>
</dbReference>
<evidence type="ECO:0000313" key="1">
    <source>
        <dbReference type="EMBL" id="AMP10794.1"/>
    </source>
</evidence>
<protein>
    <recommendedName>
        <fullName evidence="3">DegT/DnrJ/EryC1/StrS aminotransferase family protein</fullName>
    </recommendedName>
</protein>
<keyword evidence="2" id="KW-1185">Reference proteome</keyword>
<sequence length="328" mass="36853">MLNTNQDAIGGYLELELPQAVHQLHRDAIKFQSARAALHALLLAGRPKRVWLPKYICNAIPEVLFTLDIECCFYDLDPQMGVAASVNIADNDWLLHVNYFGICGQQQQLLASRFDPSQLIFDHSQAYFSPPGNGLATIYSPRKFFGMPDGGLLLTSLAVAEPEQLDTHSLTRCAHLLARLHSVPEAGYAAFQQAERTLSDSRPLGMSPLSRRLLDSIDGETVRHRRNSNFQFLHSRLKHLNRLPIEPKNIDGPLCYPLLCSATGVRETLLAKRIFVPSYWPEVAERTVAGSIEQDLLANCLPLPCDQRYDQTELLRVVDTLLDQLREN</sequence>
<evidence type="ECO:0008006" key="3">
    <source>
        <dbReference type="Google" id="ProtNLM"/>
    </source>
</evidence>
<dbReference type="PATRIC" id="fig|279058.17.peg.3353"/>
<accession>A0A127PSV0</accession>
<dbReference type="RefSeq" id="WP_061533948.1">
    <property type="nucleotide sequence ID" value="NZ_CP013233.1"/>
</dbReference>
<dbReference type="OrthoDB" id="8955051at2"/>
<reference evidence="1 2" key="1">
    <citation type="submission" date="2015-11" db="EMBL/GenBank/DDBJ databases">
        <title>Exploring the genomic traits of fungus-feeding bacterial genus Collimonas.</title>
        <authorList>
            <person name="Song C."/>
            <person name="Schmidt R."/>
            <person name="de Jager V."/>
            <person name="Krzyzanowska D."/>
            <person name="Jongedijk E."/>
            <person name="Cankar K."/>
            <person name="Beekwilder J."/>
            <person name="van Veen A."/>
            <person name="de Boer W."/>
            <person name="van Veen J.A."/>
            <person name="Garbeva P."/>
        </authorList>
    </citation>
    <scope>NUCLEOTIDE SEQUENCE [LARGE SCALE GENOMIC DNA]</scope>
    <source>
        <strain evidence="1 2">Ter282</strain>
    </source>
</reference>